<dbReference type="Gene3D" id="3.90.190.20">
    <property type="entry name" value="Mur ligase, C-terminal domain"/>
    <property type="match status" value="1"/>
</dbReference>
<dbReference type="Gene3D" id="3.40.1190.10">
    <property type="entry name" value="Mur-like, catalytic domain"/>
    <property type="match status" value="1"/>
</dbReference>
<comment type="pathway">
    <text evidence="10 11">Cell wall biogenesis; peptidoglycan biosynthesis.</text>
</comment>
<evidence type="ECO:0000256" key="3">
    <source>
        <dbReference type="ARBA" id="ARBA00022618"/>
    </source>
</evidence>
<accession>A0A1H2PRN7</accession>
<keyword evidence="2 10" id="KW-0436">Ligase</keyword>
<dbReference type="Pfam" id="PF08245">
    <property type="entry name" value="Mur_ligase_M"/>
    <property type="match status" value="1"/>
</dbReference>
<organism evidence="15 16">
    <name type="scientific">Chitinasiproducens palmae</name>
    <dbReference type="NCBI Taxonomy" id="1770053"/>
    <lineage>
        <taxon>Bacteria</taxon>
        <taxon>Pseudomonadati</taxon>
        <taxon>Pseudomonadota</taxon>
        <taxon>Betaproteobacteria</taxon>
        <taxon>Burkholderiales</taxon>
        <taxon>Burkholderiaceae</taxon>
        <taxon>Chitinasiproducens</taxon>
    </lineage>
</organism>
<evidence type="ECO:0000256" key="8">
    <source>
        <dbReference type="ARBA" id="ARBA00023306"/>
    </source>
</evidence>
<feature type="domain" description="Mur ligase central" evidence="14">
    <location>
        <begin position="118"/>
        <end position="315"/>
    </location>
</feature>
<name>A0A1H2PRN7_9BURK</name>
<comment type="function">
    <text evidence="10 11">Involved in cell wall formation. Catalyzes the final step in the synthesis of UDP-N-acetylmuramoyl-pentapeptide, the precursor of murein.</text>
</comment>
<dbReference type="Pfam" id="PF01225">
    <property type="entry name" value="Mur_ligase"/>
    <property type="match status" value="1"/>
</dbReference>
<dbReference type="InterPro" id="IPR035911">
    <property type="entry name" value="MurE/MurF_N"/>
</dbReference>
<keyword evidence="8 10" id="KW-0131">Cell cycle</keyword>
<keyword evidence="4 10" id="KW-0547">Nucleotide-binding</keyword>
<evidence type="ECO:0000256" key="1">
    <source>
        <dbReference type="ARBA" id="ARBA00022490"/>
    </source>
</evidence>
<dbReference type="InterPro" id="IPR005863">
    <property type="entry name" value="UDP-N-AcMur_synth"/>
</dbReference>
<dbReference type="Gene3D" id="3.40.1390.10">
    <property type="entry name" value="MurE/MurF, N-terminal domain"/>
    <property type="match status" value="1"/>
</dbReference>
<evidence type="ECO:0000256" key="11">
    <source>
        <dbReference type="RuleBase" id="RU004136"/>
    </source>
</evidence>
<dbReference type="Pfam" id="PF02875">
    <property type="entry name" value="Mur_ligase_C"/>
    <property type="match status" value="1"/>
</dbReference>
<dbReference type="AlphaFoldDB" id="A0A1H2PRN7"/>
<keyword evidence="6 10" id="KW-0133">Cell shape</keyword>
<keyword evidence="5 10" id="KW-0067">ATP-binding</keyword>
<dbReference type="STRING" id="1770053.SAMN05216551_108219"/>
<evidence type="ECO:0000259" key="14">
    <source>
        <dbReference type="Pfam" id="PF08245"/>
    </source>
</evidence>
<keyword evidence="1 10" id="KW-0963">Cytoplasm</keyword>
<dbReference type="SUPFAM" id="SSF53623">
    <property type="entry name" value="MurD-like peptide ligases, catalytic domain"/>
    <property type="match status" value="1"/>
</dbReference>
<evidence type="ECO:0000256" key="10">
    <source>
        <dbReference type="HAMAP-Rule" id="MF_02019"/>
    </source>
</evidence>
<dbReference type="EMBL" id="FNLO01000008">
    <property type="protein sequence ID" value="SDV49594.1"/>
    <property type="molecule type" value="Genomic_DNA"/>
</dbReference>
<evidence type="ECO:0000256" key="9">
    <source>
        <dbReference type="ARBA" id="ARBA00023316"/>
    </source>
</evidence>
<evidence type="ECO:0000256" key="5">
    <source>
        <dbReference type="ARBA" id="ARBA00022840"/>
    </source>
</evidence>
<evidence type="ECO:0000313" key="15">
    <source>
        <dbReference type="EMBL" id="SDV49594.1"/>
    </source>
</evidence>
<dbReference type="NCBIfam" id="TIGR01143">
    <property type="entry name" value="murF"/>
    <property type="match status" value="1"/>
</dbReference>
<dbReference type="SUPFAM" id="SSF63418">
    <property type="entry name" value="MurE/MurF N-terminal domain"/>
    <property type="match status" value="1"/>
</dbReference>
<evidence type="ECO:0000259" key="13">
    <source>
        <dbReference type="Pfam" id="PF02875"/>
    </source>
</evidence>
<keyword evidence="16" id="KW-1185">Reference proteome</keyword>
<dbReference type="SUPFAM" id="SSF53244">
    <property type="entry name" value="MurD-like peptide ligases, peptide-binding domain"/>
    <property type="match status" value="1"/>
</dbReference>
<dbReference type="GO" id="GO:0051301">
    <property type="term" value="P:cell division"/>
    <property type="evidence" value="ECO:0007669"/>
    <property type="project" value="UniProtKB-KW"/>
</dbReference>
<dbReference type="GO" id="GO:0008766">
    <property type="term" value="F:UDP-N-acetylmuramoylalanyl-D-glutamyl-2,6-diaminopimelate-D-alanyl-D-alanine ligase activity"/>
    <property type="evidence" value="ECO:0007669"/>
    <property type="project" value="RHEA"/>
</dbReference>
<dbReference type="GO" id="GO:0047480">
    <property type="term" value="F:UDP-N-acetylmuramoyl-tripeptide-D-alanyl-D-alanine ligase activity"/>
    <property type="evidence" value="ECO:0007669"/>
    <property type="project" value="UniProtKB-UniRule"/>
</dbReference>
<feature type="binding site" evidence="10">
    <location>
        <begin position="120"/>
        <end position="126"/>
    </location>
    <ligand>
        <name>ATP</name>
        <dbReference type="ChEBI" id="CHEBI:30616"/>
    </ligand>
</feature>
<reference evidence="16" key="1">
    <citation type="submission" date="2016-09" db="EMBL/GenBank/DDBJ databases">
        <authorList>
            <person name="Varghese N."/>
            <person name="Submissions S."/>
        </authorList>
    </citation>
    <scope>NUCLEOTIDE SEQUENCE [LARGE SCALE GENOMIC DNA]</scope>
    <source>
        <strain evidence="16">JS23</strain>
    </source>
</reference>
<dbReference type="OrthoDB" id="9801978at2"/>
<dbReference type="RefSeq" id="WP_091909852.1">
    <property type="nucleotide sequence ID" value="NZ_FNLO01000008.1"/>
</dbReference>
<dbReference type="InterPro" id="IPR051046">
    <property type="entry name" value="MurCDEF_CellWall_CoF430Synth"/>
</dbReference>
<keyword evidence="3 10" id="KW-0132">Cell division</keyword>
<evidence type="ECO:0000256" key="6">
    <source>
        <dbReference type="ARBA" id="ARBA00022960"/>
    </source>
</evidence>
<feature type="domain" description="Mur ligase N-terminal catalytic" evidence="12">
    <location>
        <begin position="29"/>
        <end position="107"/>
    </location>
</feature>
<keyword evidence="9 10" id="KW-0961">Cell wall biogenesis/degradation</keyword>
<comment type="similarity">
    <text evidence="10">Belongs to the MurCDEF family. MurF subfamily.</text>
</comment>
<dbReference type="GO" id="GO:0009252">
    <property type="term" value="P:peptidoglycan biosynthetic process"/>
    <property type="evidence" value="ECO:0007669"/>
    <property type="project" value="UniProtKB-UniRule"/>
</dbReference>
<dbReference type="InterPro" id="IPR036565">
    <property type="entry name" value="Mur-like_cat_sf"/>
</dbReference>
<proteinExistence type="inferred from homology"/>
<dbReference type="GO" id="GO:0005737">
    <property type="term" value="C:cytoplasm"/>
    <property type="evidence" value="ECO:0007669"/>
    <property type="project" value="UniProtKB-SubCell"/>
</dbReference>
<dbReference type="PANTHER" id="PTHR43024">
    <property type="entry name" value="UDP-N-ACETYLMURAMOYL-TRIPEPTIDE--D-ALANYL-D-ALANINE LIGASE"/>
    <property type="match status" value="1"/>
</dbReference>
<dbReference type="HAMAP" id="MF_02019">
    <property type="entry name" value="MurF"/>
    <property type="match status" value="1"/>
</dbReference>
<dbReference type="InterPro" id="IPR013221">
    <property type="entry name" value="Mur_ligase_cen"/>
</dbReference>
<dbReference type="PANTHER" id="PTHR43024:SF1">
    <property type="entry name" value="UDP-N-ACETYLMURAMOYL-TRIPEPTIDE--D-ALANYL-D-ALANINE LIGASE"/>
    <property type="match status" value="1"/>
</dbReference>
<dbReference type="Proteomes" id="UP000243719">
    <property type="component" value="Unassembled WGS sequence"/>
</dbReference>
<evidence type="ECO:0000256" key="2">
    <source>
        <dbReference type="ARBA" id="ARBA00022598"/>
    </source>
</evidence>
<dbReference type="GO" id="GO:0071555">
    <property type="term" value="P:cell wall organization"/>
    <property type="evidence" value="ECO:0007669"/>
    <property type="project" value="UniProtKB-KW"/>
</dbReference>
<dbReference type="GO" id="GO:0008360">
    <property type="term" value="P:regulation of cell shape"/>
    <property type="evidence" value="ECO:0007669"/>
    <property type="project" value="UniProtKB-KW"/>
</dbReference>
<evidence type="ECO:0000313" key="16">
    <source>
        <dbReference type="Proteomes" id="UP000243719"/>
    </source>
</evidence>
<dbReference type="InterPro" id="IPR000713">
    <property type="entry name" value="Mur_ligase_N"/>
</dbReference>
<keyword evidence="7 10" id="KW-0573">Peptidoglycan synthesis</keyword>
<evidence type="ECO:0000256" key="4">
    <source>
        <dbReference type="ARBA" id="ARBA00022741"/>
    </source>
</evidence>
<protein>
    <recommendedName>
        <fullName evidence="10 11">UDP-N-acetylmuramoyl-tripeptide--D-alanyl-D-alanine ligase</fullName>
        <ecNumber evidence="10 11">6.3.2.10</ecNumber>
    </recommendedName>
    <alternativeName>
        <fullName evidence="10">D-alanyl-D-alanine-adding enzyme</fullName>
    </alternativeName>
</protein>
<evidence type="ECO:0000259" key="12">
    <source>
        <dbReference type="Pfam" id="PF01225"/>
    </source>
</evidence>
<comment type="subcellular location">
    <subcellularLocation>
        <location evidence="10 11">Cytoplasm</location>
    </subcellularLocation>
</comment>
<dbReference type="InterPro" id="IPR004101">
    <property type="entry name" value="Mur_ligase_C"/>
</dbReference>
<gene>
    <name evidence="10" type="primary">murF</name>
    <name evidence="15" type="ORF">SAMN05216551_108219</name>
</gene>
<dbReference type="InterPro" id="IPR036615">
    <property type="entry name" value="Mur_ligase_C_dom_sf"/>
</dbReference>
<dbReference type="GO" id="GO:0005524">
    <property type="term" value="F:ATP binding"/>
    <property type="evidence" value="ECO:0007669"/>
    <property type="project" value="UniProtKB-UniRule"/>
</dbReference>
<dbReference type="EC" id="6.3.2.10" evidence="10 11"/>
<evidence type="ECO:0000256" key="7">
    <source>
        <dbReference type="ARBA" id="ARBA00022984"/>
    </source>
</evidence>
<dbReference type="UniPathway" id="UPA00219"/>
<feature type="domain" description="Mur ligase C-terminal" evidence="13">
    <location>
        <begin position="345"/>
        <end position="464"/>
    </location>
</feature>
<comment type="catalytic activity">
    <reaction evidence="10 11">
        <text>D-alanyl-D-alanine + UDP-N-acetyl-alpha-D-muramoyl-L-alanyl-gamma-D-glutamyl-meso-2,6-diaminopimelate + ATP = UDP-N-acetyl-alpha-D-muramoyl-L-alanyl-gamma-D-glutamyl-meso-2,6-diaminopimeloyl-D-alanyl-D-alanine + ADP + phosphate + H(+)</text>
        <dbReference type="Rhea" id="RHEA:28374"/>
        <dbReference type="ChEBI" id="CHEBI:15378"/>
        <dbReference type="ChEBI" id="CHEBI:30616"/>
        <dbReference type="ChEBI" id="CHEBI:43474"/>
        <dbReference type="ChEBI" id="CHEBI:57822"/>
        <dbReference type="ChEBI" id="CHEBI:61386"/>
        <dbReference type="ChEBI" id="CHEBI:83905"/>
        <dbReference type="ChEBI" id="CHEBI:456216"/>
        <dbReference type="EC" id="6.3.2.10"/>
    </reaction>
</comment>
<sequence length="484" mass="50222">MSMTTLARAAALIGEATVLGDETVEFARVVTDSRQAGPGDLFVALRGERFDAHGFVAAVGAQGAAAALVDAQGGAVAPLQQVHEETGLPLLRTADTRLALGALAAGWRRGFTLPVVAVTGSNGKTTVKEMIAAIFAAAVGKSRRLATAGNLNNDIGVPLTLLRLDATHQLAVIELGMNHPGETAVLARMCAPTVALINNAQREHQEFMASVAAVADEHAAALSALADDGVAVFPAFDPFSAVWHRAAGARRVLTFALDDDLGDAEAMAQRAADVVGRLDANGELTVTCAEGRFIVTLAIPGRHNARNALAATACALGAGVTLDAIGAGLAAFQPVSGRLQRLLARCERLAGATVIDDSYNANPDSVRAAIDVLAEAVRPRVLVLGDMGEVGEHGEAFHREVGAYARERGLDALFVLGPQTQASWQAFAGAAPARGGHFASHEALFEALGETYGGEATILVKGSRYMKMERVVDALTLRDASRGH</sequence>